<dbReference type="Proteomes" id="UP000887116">
    <property type="component" value="Unassembled WGS sequence"/>
</dbReference>
<proteinExistence type="predicted"/>
<keyword evidence="2" id="KW-1185">Reference proteome</keyword>
<dbReference type="EMBL" id="BMAO01035347">
    <property type="protein sequence ID" value="GFR03180.1"/>
    <property type="molecule type" value="Genomic_DNA"/>
</dbReference>
<comment type="caution">
    <text evidence="1">The sequence shown here is derived from an EMBL/GenBank/DDBJ whole genome shotgun (WGS) entry which is preliminary data.</text>
</comment>
<gene>
    <name evidence="1" type="ORF">TNCT_340781</name>
</gene>
<evidence type="ECO:0000313" key="1">
    <source>
        <dbReference type="EMBL" id="GFR03180.1"/>
    </source>
</evidence>
<protein>
    <submittedName>
        <fullName evidence="1">Uncharacterized protein</fullName>
    </submittedName>
</protein>
<organism evidence="1 2">
    <name type="scientific">Trichonephila clavata</name>
    <name type="common">Joro spider</name>
    <name type="synonym">Nephila clavata</name>
    <dbReference type="NCBI Taxonomy" id="2740835"/>
    <lineage>
        <taxon>Eukaryota</taxon>
        <taxon>Metazoa</taxon>
        <taxon>Ecdysozoa</taxon>
        <taxon>Arthropoda</taxon>
        <taxon>Chelicerata</taxon>
        <taxon>Arachnida</taxon>
        <taxon>Araneae</taxon>
        <taxon>Araneomorphae</taxon>
        <taxon>Entelegynae</taxon>
        <taxon>Araneoidea</taxon>
        <taxon>Nephilidae</taxon>
        <taxon>Trichonephila</taxon>
    </lineage>
</organism>
<evidence type="ECO:0000313" key="2">
    <source>
        <dbReference type="Proteomes" id="UP000887116"/>
    </source>
</evidence>
<dbReference type="AlphaFoldDB" id="A0A8X6IED8"/>
<reference evidence="1" key="1">
    <citation type="submission" date="2020-07" db="EMBL/GenBank/DDBJ databases">
        <title>Multicomponent nature underlies the extraordinary mechanical properties of spider dragline silk.</title>
        <authorList>
            <person name="Kono N."/>
            <person name="Nakamura H."/>
            <person name="Mori M."/>
            <person name="Yoshida Y."/>
            <person name="Ohtoshi R."/>
            <person name="Malay A.D."/>
            <person name="Moran D.A.P."/>
            <person name="Tomita M."/>
            <person name="Numata K."/>
            <person name="Arakawa K."/>
        </authorList>
    </citation>
    <scope>NUCLEOTIDE SEQUENCE</scope>
</reference>
<sequence length="68" mass="7542">METLNSGTGFVQKDSYLLKDNLGVGEKGILQERAVGPETQRGGNRILQKEPWDGDSQWGFYKKRAVGS</sequence>
<name>A0A8X6IED8_TRICU</name>
<accession>A0A8X6IED8</accession>